<feature type="non-terminal residue" evidence="1">
    <location>
        <position position="91"/>
    </location>
</feature>
<accession>A0ACC1HNN4</accession>
<name>A0ACC1HNN4_9FUNG</name>
<proteinExistence type="predicted"/>
<evidence type="ECO:0000313" key="1">
    <source>
        <dbReference type="EMBL" id="KAJ1677005.1"/>
    </source>
</evidence>
<sequence>MVNFFYRRDGSATVFDVNDPSNDFVSANRGANGPSERYNTSGNCGTGCIVGAAVGGVVFVSIVLLLSIWLIRRSRRMREEREALGVDKNLP</sequence>
<dbReference type="Proteomes" id="UP001145114">
    <property type="component" value="Unassembled WGS sequence"/>
</dbReference>
<comment type="caution">
    <text evidence="1">The sequence shown here is derived from an EMBL/GenBank/DDBJ whole genome shotgun (WGS) entry which is preliminary data.</text>
</comment>
<dbReference type="EMBL" id="JAMZIH010003166">
    <property type="protein sequence ID" value="KAJ1677005.1"/>
    <property type="molecule type" value="Genomic_DNA"/>
</dbReference>
<keyword evidence="2" id="KW-1185">Reference proteome</keyword>
<evidence type="ECO:0000313" key="2">
    <source>
        <dbReference type="Proteomes" id="UP001145114"/>
    </source>
</evidence>
<organism evidence="1 2">
    <name type="scientific">Spiromyces aspiralis</name>
    <dbReference type="NCBI Taxonomy" id="68401"/>
    <lineage>
        <taxon>Eukaryota</taxon>
        <taxon>Fungi</taxon>
        <taxon>Fungi incertae sedis</taxon>
        <taxon>Zoopagomycota</taxon>
        <taxon>Kickxellomycotina</taxon>
        <taxon>Kickxellomycetes</taxon>
        <taxon>Kickxellales</taxon>
        <taxon>Kickxellaceae</taxon>
        <taxon>Spiromyces</taxon>
    </lineage>
</organism>
<reference evidence="1" key="1">
    <citation type="submission" date="2022-06" db="EMBL/GenBank/DDBJ databases">
        <title>Phylogenomic reconstructions and comparative analyses of Kickxellomycotina fungi.</title>
        <authorList>
            <person name="Reynolds N.K."/>
            <person name="Stajich J.E."/>
            <person name="Barry K."/>
            <person name="Grigoriev I.V."/>
            <person name="Crous P."/>
            <person name="Smith M.E."/>
        </authorList>
    </citation>
    <scope>NUCLEOTIDE SEQUENCE</scope>
    <source>
        <strain evidence="1">RSA 2271</strain>
    </source>
</reference>
<gene>
    <name evidence="1" type="ORF">EV182_007080</name>
</gene>
<protein>
    <submittedName>
        <fullName evidence="1">Uncharacterized protein</fullName>
    </submittedName>
</protein>